<sequence length="556" mass="59674">MTRTSEAAASGDGLPGWMAHIGEGTEMGRLVREHDWASTPLGPPTSWPSPLRNAVRLCLSSRFPMIVLWGEELIEIYNDGYRPILGDKHPTSLGASAKEVWVEIWEVLEPLADEVMGKGGSTWDEHGLLVMERHGYPEEAYFTWSYSPIFLSDGSVGGIFDVVTETTAEVLAERRLACLSAVTTMILDAPRVTDVAAGAISALARWNADIVDADVYLRVGDGVALVSTTRADTASPVDPDLVRQVSEGGPARVIGGDAAGRLPAEHVIVRLGEPHDDLTGVLVAGLNPRRAYDADYRSFIDLVASAIGAAIDAAYRRAVELDEYRQISDTLQEAMLRPASDLPTVAARYLPATGGLSVGGDWYDVIDVGPTSRAIVVGDCVGHDLEAATAMGQMRSATRAMLLDGLAPDQVLERLDRFAARTAHAFASTVVCAVIDREAHTLTYASAGHLPPLLVGTDRTRWLDEVGGVPLAVHPGAERRSATTELQRGDVVVLYTDGLVERRGEVIDAGLQRLEAAARQLHGEPVNAVADGILRRALSGAERFDDVVLVVKHLDH</sequence>
<dbReference type="KEGG" id="atq:GH723_16755"/>
<keyword evidence="1" id="KW-0378">Hydrolase</keyword>
<dbReference type="Gene3D" id="3.30.450.20">
    <property type="entry name" value="PAS domain"/>
    <property type="match status" value="1"/>
</dbReference>
<dbReference type="GO" id="GO:0016791">
    <property type="term" value="F:phosphatase activity"/>
    <property type="evidence" value="ECO:0007669"/>
    <property type="project" value="TreeGrafter"/>
</dbReference>
<dbReference type="SUPFAM" id="SSF81606">
    <property type="entry name" value="PP2C-like"/>
    <property type="match status" value="1"/>
</dbReference>
<organism evidence="3 4">
    <name type="scientific">Actinomarinicola tropica</name>
    <dbReference type="NCBI Taxonomy" id="2789776"/>
    <lineage>
        <taxon>Bacteria</taxon>
        <taxon>Bacillati</taxon>
        <taxon>Actinomycetota</taxon>
        <taxon>Acidimicrobiia</taxon>
        <taxon>Acidimicrobiales</taxon>
        <taxon>Iamiaceae</taxon>
        <taxon>Actinomarinicola</taxon>
    </lineage>
</organism>
<keyword evidence="4" id="KW-1185">Reference proteome</keyword>
<proteinExistence type="predicted"/>
<dbReference type="InterPro" id="IPR036457">
    <property type="entry name" value="PPM-type-like_dom_sf"/>
</dbReference>
<dbReference type="EMBL" id="CP045851">
    <property type="protein sequence ID" value="QGG96616.1"/>
    <property type="molecule type" value="Genomic_DNA"/>
</dbReference>
<protein>
    <submittedName>
        <fullName evidence="3">SpoIIE family protein phosphatase</fullName>
    </submittedName>
</protein>
<feature type="domain" description="PPM-type phosphatase" evidence="2">
    <location>
        <begin position="343"/>
        <end position="554"/>
    </location>
</feature>
<accession>A0A5Q2RQ98</accession>
<dbReference type="InterPro" id="IPR001932">
    <property type="entry name" value="PPM-type_phosphatase-like_dom"/>
</dbReference>
<reference evidence="3 4" key="1">
    <citation type="submission" date="2019-11" db="EMBL/GenBank/DDBJ databases">
        <authorList>
            <person name="He Y."/>
        </authorList>
    </citation>
    <scope>NUCLEOTIDE SEQUENCE [LARGE SCALE GENOMIC DNA]</scope>
    <source>
        <strain evidence="3 4">SCSIO 58843</strain>
    </source>
</reference>
<dbReference type="AlphaFoldDB" id="A0A5Q2RQ98"/>
<dbReference type="PANTHER" id="PTHR43156:SF2">
    <property type="entry name" value="STAGE II SPORULATION PROTEIN E"/>
    <property type="match status" value="1"/>
</dbReference>
<dbReference type="SMART" id="SM00331">
    <property type="entry name" value="PP2C_SIG"/>
    <property type="match status" value="1"/>
</dbReference>
<evidence type="ECO:0000256" key="1">
    <source>
        <dbReference type="ARBA" id="ARBA00022801"/>
    </source>
</evidence>
<dbReference type="Proteomes" id="UP000334019">
    <property type="component" value="Chromosome"/>
</dbReference>
<dbReference type="InterPro" id="IPR052016">
    <property type="entry name" value="Bact_Sigma-Reg"/>
</dbReference>
<dbReference type="RefSeq" id="WP_153760720.1">
    <property type="nucleotide sequence ID" value="NZ_CP045851.1"/>
</dbReference>
<name>A0A5Q2RQ98_9ACTN</name>
<evidence type="ECO:0000313" key="4">
    <source>
        <dbReference type="Proteomes" id="UP000334019"/>
    </source>
</evidence>
<dbReference type="PANTHER" id="PTHR43156">
    <property type="entry name" value="STAGE II SPORULATION PROTEIN E-RELATED"/>
    <property type="match status" value="1"/>
</dbReference>
<dbReference type="Gene3D" id="3.60.40.10">
    <property type="entry name" value="PPM-type phosphatase domain"/>
    <property type="match status" value="1"/>
</dbReference>
<evidence type="ECO:0000313" key="3">
    <source>
        <dbReference type="EMBL" id="QGG96616.1"/>
    </source>
</evidence>
<dbReference type="Pfam" id="PF07228">
    <property type="entry name" value="SpoIIE"/>
    <property type="match status" value="1"/>
</dbReference>
<gene>
    <name evidence="3" type="ORF">GH723_16755</name>
</gene>
<evidence type="ECO:0000259" key="2">
    <source>
        <dbReference type="SMART" id="SM00331"/>
    </source>
</evidence>